<dbReference type="Proteomes" id="UP001249851">
    <property type="component" value="Unassembled WGS sequence"/>
</dbReference>
<keyword evidence="4" id="KW-1185">Reference proteome</keyword>
<protein>
    <submittedName>
        <fullName evidence="3">Uncharacterized protein</fullName>
    </submittedName>
</protein>
<organism evidence="3 4">
    <name type="scientific">Acropora cervicornis</name>
    <name type="common">Staghorn coral</name>
    <dbReference type="NCBI Taxonomy" id="6130"/>
    <lineage>
        <taxon>Eukaryota</taxon>
        <taxon>Metazoa</taxon>
        <taxon>Cnidaria</taxon>
        <taxon>Anthozoa</taxon>
        <taxon>Hexacorallia</taxon>
        <taxon>Scleractinia</taxon>
        <taxon>Astrocoeniina</taxon>
        <taxon>Acroporidae</taxon>
        <taxon>Acropora</taxon>
    </lineage>
</organism>
<reference evidence="3" key="2">
    <citation type="journal article" date="2023" name="Science">
        <title>Genomic signatures of disease resistance in endangered staghorn corals.</title>
        <authorList>
            <person name="Vollmer S.V."/>
            <person name="Selwyn J.D."/>
            <person name="Despard B.A."/>
            <person name="Roesel C.L."/>
        </authorList>
    </citation>
    <scope>NUCLEOTIDE SEQUENCE</scope>
    <source>
        <strain evidence="3">K2</strain>
    </source>
</reference>
<name>A0AAD9QR16_ACRCE</name>
<keyword evidence="1" id="KW-0175">Coiled coil</keyword>
<feature type="region of interest" description="Disordered" evidence="2">
    <location>
        <begin position="74"/>
        <end position="127"/>
    </location>
</feature>
<accession>A0AAD9QR16</accession>
<sequence>MEWKQDCDLLLLQEIVVSEPFKFKSSTRERKRESVGGDYPQKYRKKMIEEAKASGISPELTETDKLLEQIIEMFEESDREGGENLQQVEQNKENERKKSRLGETLKRKAADDGQVTPKKRGSGTETLVYLRNKAEKQFELRKEELEVKTKEQSQQMQMFQAMQQELQQQQQQQQQQMQVHIQQQQLQNQMLLALIEKITK</sequence>
<feature type="coiled-coil region" evidence="1">
    <location>
        <begin position="135"/>
        <end position="183"/>
    </location>
</feature>
<feature type="compositionally biased region" description="Basic and acidic residues" evidence="2">
    <location>
        <begin position="90"/>
        <end position="111"/>
    </location>
</feature>
<gene>
    <name evidence="3" type="ORF">P5673_010121</name>
</gene>
<dbReference type="EMBL" id="JARQWQ010000018">
    <property type="protein sequence ID" value="KAK2565838.1"/>
    <property type="molecule type" value="Genomic_DNA"/>
</dbReference>
<reference evidence="3" key="1">
    <citation type="journal article" date="2023" name="G3 (Bethesda)">
        <title>Whole genome assembly and annotation of the endangered Caribbean coral Acropora cervicornis.</title>
        <authorList>
            <person name="Selwyn J.D."/>
            <person name="Vollmer S.V."/>
        </authorList>
    </citation>
    <scope>NUCLEOTIDE SEQUENCE</scope>
    <source>
        <strain evidence="3">K2</strain>
    </source>
</reference>
<evidence type="ECO:0000256" key="2">
    <source>
        <dbReference type="SAM" id="MobiDB-lite"/>
    </source>
</evidence>
<evidence type="ECO:0000256" key="1">
    <source>
        <dbReference type="SAM" id="Coils"/>
    </source>
</evidence>
<evidence type="ECO:0000313" key="3">
    <source>
        <dbReference type="EMBL" id="KAK2565838.1"/>
    </source>
</evidence>
<proteinExistence type="predicted"/>
<evidence type="ECO:0000313" key="4">
    <source>
        <dbReference type="Proteomes" id="UP001249851"/>
    </source>
</evidence>
<dbReference type="AlphaFoldDB" id="A0AAD9QR16"/>
<comment type="caution">
    <text evidence="3">The sequence shown here is derived from an EMBL/GenBank/DDBJ whole genome shotgun (WGS) entry which is preliminary data.</text>
</comment>